<evidence type="ECO:0000313" key="1">
    <source>
        <dbReference type="EMBL" id="PWN51595.1"/>
    </source>
</evidence>
<dbReference type="Proteomes" id="UP000245626">
    <property type="component" value="Unassembled WGS sequence"/>
</dbReference>
<dbReference type="EMBL" id="KZ819831">
    <property type="protein sequence ID" value="PWN51595.1"/>
    <property type="molecule type" value="Genomic_DNA"/>
</dbReference>
<proteinExistence type="predicted"/>
<reference evidence="1 2" key="1">
    <citation type="journal article" date="2018" name="Mol. Biol. Evol.">
        <title>Broad Genomic Sampling Reveals a Smut Pathogenic Ancestry of the Fungal Clade Ustilaginomycotina.</title>
        <authorList>
            <person name="Kijpornyongpan T."/>
            <person name="Mondo S.J."/>
            <person name="Barry K."/>
            <person name="Sandor L."/>
            <person name="Lee J."/>
            <person name="Lipzen A."/>
            <person name="Pangilinan J."/>
            <person name="LaButti K."/>
            <person name="Hainaut M."/>
            <person name="Henrissat B."/>
            <person name="Grigoriev I.V."/>
            <person name="Spatafora J.W."/>
            <person name="Aime M.C."/>
        </authorList>
    </citation>
    <scope>NUCLEOTIDE SEQUENCE [LARGE SCALE GENOMIC DNA]</scope>
    <source>
        <strain evidence="1 2">SA 807</strain>
    </source>
</reference>
<evidence type="ECO:0000313" key="2">
    <source>
        <dbReference type="Proteomes" id="UP000245626"/>
    </source>
</evidence>
<accession>A0ACD0P0H5</accession>
<keyword evidence="2" id="KW-1185">Reference proteome</keyword>
<sequence length="266" mass="29839">MIAGRGEQGRRRGSSSSNPGGTSSFVSPETWQVEPSASNHQQVSEIKWLLSSQSSPLRPRLPPIPPELTSGILDQAGYHSVRKVVREESVVFRNNANELYLRTPPLDSFLELGCLRKVEITLVSHDQGYSGEPQHMKGTYEGSYTWFELSLDRPRKQALQDDPREEGGDQTCRGATPRSDDEGSENGADGSESEPAEWEEVARCRIQSNVHASWSYKEHTITLGPDDPLIKQANRGDSLGIWARTLYPAWENHVKKAEIRIWQPQF</sequence>
<name>A0ACD0P0H5_9BASI</name>
<gene>
    <name evidence="1" type="ORF">IE53DRAFT_386026</name>
</gene>
<protein>
    <submittedName>
        <fullName evidence="1">Uncharacterized protein</fullName>
    </submittedName>
</protein>
<organism evidence="1 2">
    <name type="scientific">Violaceomyces palustris</name>
    <dbReference type="NCBI Taxonomy" id="1673888"/>
    <lineage>
        <taxon>Eukaryota</taxon>
        <taxon>Fungi</taxon>
        <taxon>Dikarya</taxon>
        <taxon>Basidiomycota</taxon>
        <taxon>Ustilaginomycotina</taxon>
        <taxon>Ustilaginomycetes</taxon>
        <taxon>Violaceomycetales</taxon>
        <taxon>Violaceomycetaceae</taxon>
        <taxon>Violaceomyces</taxon>
    </lineage>
</organism>